<dbReference type="Proteomes" id="UP000237271">
    <property type="component" value="Unassembled WGS sequence"/>
</dbReference>
<feature type="transmembrane region" description="Helical" evidence="1">
    <location>
        <begin position="477"/>
        <end position="496"/>
    </location>
</feature>
<evidence type="ECO:0000313" key="2">
    <source>
        <dbReference type="EMBL" id="POM69317.1"/>
    </source>
</evidence>
<protein>
    <recommendedName>
        <fullName evidence="4">Transmembrane protein</fullName>
    </recommendedName>
</protein>
<feature type="transmembrane region" description="Helical" evidence="1">
    <location>
        <begin position="693"/>
        <end position="713"/>
    </location>
</feature>
<comment type="caution">
    <text evidence="2">The sequence shown here is derived from an EMBL/GenBank/DDBJ whole genome shotgun (WGS) entry which is preliminary data.</text>
</comment>
<proteinExistence type="predicted"/>
<feature type="transmembrane region" description="Helical" evidence="1">
    <location>
        <begin position="102"/>
        <end position="124"/>
    </location>
</feature>
<reference evidence="2 3" key="1">
    <citation type="journal article" date="2017" name="Genome Biol. Evol.">
        <title>Phytophthora megakarya and P. palmivora, closely related causal agents of cacao black pod rot, underwent increases in genome sizes and gene numbers by different mechanisms.</title>
        <authorList>
            <person name="Ali S.S."/>
            <person name="Shao J."/>
            <person name="Lary D.J."/>
            <person name="Kronmiller B."/>
            <person name="Shen D."/>
            <person name="Strem M.D."/>
            <person name="Amoako-Attah I."/>
            <person name="Akrofi A.Y."/>
            <person name="Begoude B.A."/>
            <person name="Ten Hoopen G.M."/>
            <person name="Coulibaly K."/>
            <person name="Kebe B.I."/>
            <person name="Melnick R.L."/>
            <person name="Guiltinan M.J."/>
            <person name="Tyler B.M."/>
            <person name="Meinhardt L.W."/>
            <person name="Bailey B.A."/>
        </authorList>
    </citation>
    <scope>NUCLEOTIDE SEQUENCE [LARGE SCALE GENOMIC DNA]</scope>
    <source>
        <strain evidence="3">sbr112.9</strain>
    </source>
</reference>
<evidence type="ECO:0008006" key="4">
    <source>
        <dbReference type="Google" id="ProtNLM"/>
    </source>
</evidence>
<evidence type="ECO:0000256" key="1">
    <source>
        <dbReference type="SAM" id="Phobius"/>
    </source>
</evidence>
<feature type="transmembrane region" description="Helical" evidence="1">
    <location>
        <begin position="517"/>
        <end position="537"/>
    </location>
</feature>
<keyword evidence="1" id="KW-0472">Membrane</keyword>
<dbReference type="AlphaFoldDB" id="A0A2P4XUW2"/>
<keyword evidence="3" id="KW-1185">Reference proteome</keyword>
<feature type="transmembrane region" description="Helical" evidence="1">
    <location>
        <begin position="619"/>
        <end position="638"/>
    </location>
</feature>
<feature type="transmembrane region" description="Helical" evidence="1">
    <location>
        <begin position="761"/>
        <end position="779"/>
    </location>
</feature>
<feature type="transmembrane region" description="Helical" evidence="1">
    <location>
        <begin position="1066"/>
        <end position="1087"/>
    </location>
</feature>
<gene>
    <name evidence="2" type="ORF">PHPALM_14405</name>
</gene>
<dbReference type="EMBL" id="NCKW01007888">
    <property type="protein sequence ID" value="POM69317.1"/>
    <property type="molecule type" value="Genomic_DNA"/>
</dbReference>
<sequence length="1144" mass="129216">MVKPFDASQEKEKTMKERFYKLLEFQGRKIVASWYAMQLTHYGGHYSIERMLSLEEYTRSTPLSRVLLMSVSAPLLIFLLVLCQESVPLQDPADGWKANYGFWVRVACLGAVIGYAAASHLGLWLDVPRISTKQTLVFCLLKAIGFVAVGIAAAELWAFPVPFFILSLSMIWPVILVGFLRIVVGAHAFQQMRSRQVQLQRLNKLGTLQGFLSAAYPAYQVLFTKANHSNYELPVLLFLSIFKVVMKNIFTSAASHKEDLIPEQVIFTVDFFDAFYLATFMPKLSTTTLISVLVVHFVQTALELQELHHRTHSILARLRKTAGITNNDTNSDLLTALRSLCYYSELQIRANIRVHSSIPQRLSPEGRKLLEILRCHSLTNQSKITVQPTTNLVRVWSQPATSTTAPGSISTFEKLKRDLRRCSSIQPFPTMTVVPMRPTELTVKKTKQRDSLDDTSKILREALEVLFTSECLVLIEYVEIIIPALYAIYLVAMVHVPSAQYHSEMAGITSENVGSMVSRLFIFALLELATLVVLAVITKRNCGIDAVYQLGFVLETQMPFVLAKLMLWIVFTLTYRVEHFERLTNFFHALPALQLTRCGGKYSIERMIALQKFVRTTSLIRVIVVILAPPLITITVVLCQESIPLQNPAAGWRTNYGFWPRVGMVGMLLGLVLADVIGPWLDIPPLSPQQKIIYGACVGAASIAVGMAASEIWVFPIPFFIISVLIPMSPLLLVFLYPVVGHRKFRCILSRRDQLVRLNKLSWLLGVMCVGYPAFQMIFNKTTQSVYEVPVLLLLPVFRVVMKTLFARLASHKWDIVPEEIVCTVDFFDALYLVTCMPSLSTTSLAVILVVDLVQTALDLFELHQRTQIVLMRLRAANIEDGTNSHNLLSAVRWLCYNSEALQIKKIGGIQVRSCIPHHLSDDDQTILRKMERYSGTKFTQNSSHRIDTIHHTLTSVSIPGCVRSTIAVQPHIPIIKTAKQPKVEDLAGNYAKESCLRRICVVNNAEVLQEVLEVLWISECLVLVEYLEIIVPILYGTFILAMVHLPSAQYHSEMVGVTRENVKSTVSTMFIYALLEFLSFVFLAGIMKRNCSINVLYQLAFVLESRMQPVLSKLMLWMMFTLTYRVAHFGADFTFTFDWIKGN</sequence>
<dbReference type="OrthoDB" id="127375at2759"/>
<feature type="transmembrane region" description="Helical" evidence="1">
    <location>
        <begin position="136"/>
        <end position="157"/>
    </location>
</feature>
<organism evidence="2 3">
    <name type="scientific">Phytophthora palmivora</name>
    <dbReference type="NCBI Taxonomy" id="4796"/>
    <lineage>
        <taxon>Eukaryota</taxon>
        <taxon>Sar</taxon>
        <taxon>Stramenopiles</taxon>
        <taxon>Oomycota</taxon>
        <taxon>Peronosporomycetes</taxon>
        <taxon>Peronosporales</taxon>
        <taxon>Peronosporaceae</taxon>
        <taxon>Phytophthora</taxon>
    </lineage>
</organism>
<feature type="transmembrane region" description="Helical" evidence="1">
    <location>
        <begin position="1027"/>
        <end position="1046"/>
    </location>
</feature>
<feature type="transmembrane region" description="Helical" evidence="1">
    <location>
        <begin position="785"/>
        <end position="802"/>
    </location>
</feature>
<feature type="transmembrane region" description="Helical" evidence="1">
    <location>
        <begin position="63"/>
        <end position="82"/>
    </location>
</feature>
<name>A0A2P4XUW2_9STRA</name>
<feature type="transmembrane region" description="Helical" evidence="1">
    <location>
        <begin position="658"/>
        <end position="681"/>
    </location>
</feature>
<keyword evidence="1" id="KW-0812">Transmembrane</keyword>
<evidence type="ECO:0000313" key="3">
    <source>
        <dbReference type="Proteomes" id="UP000237271"/>
    </source>
</evidence>
<feature type="transmembrane region" description="Helical" evidence="1">
    <location>
        <begin position="163"/>
        <end position="184"/>
    </location>
</feature>
<keyword evidence="1" id="KW-1133">Transmembrane helix</keyword>
<accession>A0A2P4XUW2</accession>
<feature type="transmembrane region" description="Helical" evidence="1">
    <location>
        <begin position="719"/>
        <end position="740"/>
    </location>
</feature>